<name>X1VN74_9ZZZZ</name>
<accession>X1VN74</accession>
<comment type="caution">
    <text evidence="2">The sequence shown here is derived from an EMBL/GenBank/DDBJ whole genome shotgun (WGS) entry which is preliminary data.</text>
</comment>
<reference evidence="2" key="1">
    <citation type="journal article" date="2014" name="Front. Microbiol.">
        <title>High frequency of phylogenetically diverse reductive dehalogenase-homologous genes in deep subseafloor sedimentary metagenomes.</title>
        <authorList>
            <person name="Kawai M."/>
            <person name="Futagami T."/>
            <person name="Toyoda A."/>
            <person name="Takaki Y."/>
            <person name="Nishi S."/>
            <person name="Hori S."/>
            <person name="Arai W."/>
            <person name="Tsubouchi T."/>
            <person name="Morono Y."/>
            <person name="Uchiyama I."/>
            <person name="Ito T."/>
            <person name="Fujiyama A."/>
            <person name="Inagaki F."/>
            <person name="Takami H."/>
        </authorList>
    </citation>
    <scope>NUCLEOTIDE SEQUENCE</scope>
    <source>
        <strain evidence="2">Expedition CK06-06</strain>
    </source>
</reference>
<evidence type="ECO:0000313" key="2">
    <source>
        <dbReference type="EMBL" id="GAJ21187.1"/>
    </source>
</evidence>
<sequence length="41" mass="4456">YLITPTEFSEIMGTISSIFIGAFVFGALGMLMGRLTEGVRE</sequence>
<organism evidence="2">
    <name type="scientific">marine sediment metagenome</name>
    <dbReference type="NCBI Taxonomy" id="412755"/>
    <lineage>
        <taxon>unclassified sequences</taxon>
        <taxon>metagenomes</taxon>
        <taxon>ecological metagenomes</taxon>
    </lineage>
</organism>
<proteinExistence type="predicted"/>
<evidence type="ECO:0000256" key="1">
    <source>
        <dbReference type="SAM" id="Phobius"/>
    </source>
</evidence>
<dbReference type="AlphaFoldDB" id="X1VN74"/>
<protein>
    <submittedName>
        <fullName evidence="2">Uncharacterized protein</fullName>
    </submittedName>
</protein>
<keyword evidence="1" id="KW-0472">Membrane</keyword>
<keyword evidence="1" id="KW-1133">Transmembrane helix</keyword>
<dbReference type="EMBL" id="BARW01035545">
    <property type="protein sequence ID" value="GAJ21187.1"/>
    <property type="molecule type" value="Genomic_DNA"/>
</dbReference>
<gene>
    <name evidence="2" type="ORF">S12H4_55417</name>
</gene>
<feature type="transmembrane region" description="Helical" evidence="1">
    <location>
        <begin position="12"/>
        <end position="32"/>
    </location>
</feature>
<keyword evidence="1" id="KW-0812">Transmembrane</keyword>
<feature type="non-terminal residue" evidence="2">
    <location>
        <position position="1"/>
    </location>
</feature>